<sequence length="52" mass="5726">MQRSAYKAAAGQCDAAFIKLLDGKSSALIGKKREYHIGKNNADKREQPFISV</sequence>
<organism evidence="1">
    <name type="scientific">bioreactor metagenome</name>
    <dbReference type="NCBI Taxonomy" id="1076179"/>
    <lineage>
        <taxon>unclassified sequences</taxon>
        <taxon>metagenomes</taxon>
        <taxon>ecological metagenomes</taxon>
    </lineage>
</organism>
<proteinExistence type="predicted"/>
<name>A0A645DAV7_9ZZZZ</name>
<gene>
    <name evidence="1" type="ORF">SDC9_133464</name>
</gene>
<comment type="caution">
    <text evidence="1">The sequence shown here is derived from an EMBL/GenBank/DDBJ whole genome shotgun (WGS) entry which is preliminary data.</text>
</comment>
<dbReference type="AlphaFoldDB" id="A0A645DAV7"/>
<reference evidence="1" key="1">
    <citation type="submission" date="2019-08" db="EMBL/GenBank/DDBJ databases">
        <authorList>
            <person name="Kucharzyk K."/>
            <person name="Murdoch R.W."/>
            <person name="Higgins S."/>
            <person name="Loffler F."/>
        </authorList>
    </citation>
    <scope>NUCLEOTIDE SEQUENCE</scope>
</reference>
<evidence type="ECO:0000313" key="1">
    <source>
        <dbReference type="EMBL" id="MPM86375.1"/>
    </source>
</evidence>
<protein>
    <submittedName>
        <fullName evidence="1">Uncharacterized protein</fullName>
    </submittedName>
</protein>
<accession>A0A645DAV7</accession>
<dbReference type="EMBL" id="VSSQ01034431">
    <property type="protein sequence ID" value="MPM86375.1"/>
    <property type="molecule type" value="Genomic_DNA"/>
</dbReference>